<dbReference type="Pfam" id="PF03787">
    <property type="entry name" value="RAMPs"/>
    <property type="match status" value="1"/>
</dbReference>
<dbReference type="EMBL" id="CP001014">
    <property type="protein sequence ID" value="ACB39506.1"/>
    <property type="molecule type" value="Genomic_DNA"/>
</dbReference>
<dbReference type="NCBIfam" id="TIGR02580">
    <property type="entry name" value="cas_RAMP_Cmr4"/>
    <property type="match status" value="1"/>
</dbReference>
<accession>B1YCJ3</accession>
<dbReference type="AlphaFoldDB" id="B1YCJ3"/>
<dbReference type="GO" id="GO:0051607">
    <property type="term" value="P:defense response to virus"/>
    <property type="evidence" value="ECO:0007669"/>
    <property type="project" value="UniProtKB-KW"/>
</dbReference>
<proteinExistence type="predicted"/>
<dbReference type="InterPro" id="IPR005537">
    <property type="entry name" value="RAMP_III_fam"/>
</dbReference>
<dbReference type="InterPro" id="IPR013410">
    <property type="entry name" value="CRISPR-assoc_RAMP_Cmr4"/>
</dbReference>
<dbReference type="eggNOG" id="arCOG02657">
    <property type="taxonomic scope" value="Archaea"/>
</dbReference>
<dbReference type="STRING" id="444157.Tneu_0564"/>
<dbReference type="KEGG" id="tne:Tneu_0564"/>
<evidence type="ECO:0000256" key="1">
    <source>
        <dbReference type="ARBA" id="ARBA00023118"/>
    </source>
</evidence>
<keyword evidence="1" id="KW-0051">Antiviral defense</keyword>
<dbReference type="HOGENOM" id="CLU_047795_0_0_2"/>
<dbReference type="PANTHER" id="PTHR36700">
    <property type="entry name" value="CRISPR SYSTEM CMR SUBUNIT CMR4"/>
    <property type="match status" value="1"/>
</dbReference>
<reference evidence="3" key="1">
    <citation type="submission" date="2008-03" db="EMBL/GenBank/DDBJ databases">
        <title>Complete sequence of Thermoproteus neutrophilus V24Sta.</title>
        <authorList>
            <consortium name="US DOE Joint Genome Institute"/>
            <person name="Copeland A."/>
            <person name="Lucas S."/>
            <person name="Lapidus A."/>
            <person name="Glavina del Rio T."/>
            <person name="Dalin E."/>
            <person name="Tice H."/>
            <person name="Bruce D."/>
            <person name="Goodwin L."/>
            <person name="Pitluck S."/>
            <person name="Sims D."/>
            <person name="Brettin T."/>
            <person name="Detter J.C."/>
            <person name="Han C."/>
            <person name="Kuske C.R."/>
            <person name="Schmutz J."/>
            <person name="Larimer F."/>
            <person name="Land M."/>
            <person name="Hauser L."/>
            <person name="Kyrpides N."/>
            <person name="Mikhailova N."/>
            <person name="Biddle J.F."/>
            <person name="Zhang Z."/>
            <person name="Fitz-Gibbon S.T."/>
            <person name="Lowe T.M."/>
            <person name="Saltikov C."/>
            <person name="House C.H."/>
            <person name="Richardson P."/>
        </authorList>
    </citation>
    <scope>NUCLEOTIDE SEQUENCE [LARGE SCALE GENOMIC DNA]</scope>
    <source>
        <strain evidence="3">V24Sta</strain>
    </source>
</reference>
<dbReference type="Proteomes" id="UP000001694">
    <property type="component" value="Chromosome"/>
</dbReference>
<evidence type="ECO:0000313" key="3">
    <source>
        <dbReference type="EMBL" id="ACB39506.1"/>
    </source>
</evidence>
<organism evidence="3 4">
    <name type="scientific">Pyrobaculum neutrophilum (strain DSM 2338 / JCM 9278 / NBRC 100436 / V24Sta)</name>
    <name type="common">Thermoproteus neutrophilus</name>
    <dbReference type="NCBI Taxonomy" id="444157"/>
    <lineage>
        <taxon>Archaea</taxon>
        <taxon>Thermoproteota</taxon>
        <taxon>Thermoprotei</taxon>
        <taxon>Thermoproteales</taxon>
        <taxon>Thermoproteaceae</taxon>
        <taxon>Pyrobaculum</taxon>
    </lineage>
</organism>
<keyword evidence="4" id="KW-1185">Reference proteome</keyword>
<protein>
    <submittedName>
        <fullName evidence="3">CRISPR-associated RAMP protein, Cmr4 family</fullName>
    </submittedName>
</protein>
<evidence type="ECO:0000259" key="2">
    <source>
        <dbReference type="Pfam" id="PF03787"/>
    </source>
</evidence>
<sequence>MGGVLLLQAVTPLHAGVGRSEAAHVDLLVQRDEFGLPAIWASSLKGALKSHAKMKKDPLVHCVFGRDAVGQAPEGISGVTLFDARLLLIPARSLRGVWIYVTTPHMLRAFIVYLESLVPLGVEGAKTLLDVAKKALDISRDAPVVSSQSYLWDGSLVINELAIKQAKVNGDLAKFTEQLAKHLSLPKTDLAVVGDDIAKTLVDRSMLIQYRVRLTERKTVAEGALWSEEYLPQFSVLHSAVVCRAAKCREGNEERQLKAEEVCVKFRELAAGGGRGYVWVGGKETIGRGLVEVALV</sequence>
<feature type="domain" description="CRISPR type III-associated protein" evidence="2">
    <location>
        <begin position="7"/>
        <end position="292"/>
    </location>
</feature>
<evidence type="ECO:0000313" key="4">
    <source>
        <dbReference type="Proteomes" id="UP000001694"/>
    </source>
</evidence>
<gene>
    <name evidence="3" type="ordered locus">Tneu_0564</name>
</gene>
<dbReference type="PANTHER" id="PTHR36700:SF1">
    <property type="entry name" value="CRISPR SYSTEM CMR SUBUNIT CMR4"/>
    <property type="match status" value="1"/>
</dbReference>
<name>B1YCJ3_PYRNV</name>